<protein>
    <submittedName>
        <fullName evidence="5">Transcriptional activator ramA</fullName>
    </submittedName>
</protein>
<dbReference type="AlphaFoldDB" id="F9S0I4"/>
<keyword evidence="6" id="KW-1185">Reference proteome</keyword>
<dbReference type="OrthoDB" id="282744at2"/>
<dbReference type="Gene3D" id="1.10.10.60">
    <property type="entry name" value="Homeodomain-like"/>
    <property type="match status" value="2"/>
</dbReference>
<gene>
    <name evidence="5" type="ORF">VII00023_16520</name>
</gene>
<dbReference type="PANTHER" id="PTHR47504">
    <property type="entry name" value="RIGHT ORIGIN-BINDING PROTEIN"/>
    <property type="match status" value="1"/>
</dbReference>
<name>F9S0I4_9VIBR</name>
<feature type="domain" description="HTH araC/xylS-type" evidence="4">
    <location>
        <begin position="7"/>
        <end position="105"/>
    </location>
</feature>
<dbReference type="Proteomes" id="UP000004605">
    <property type="component" value="Unassembled WGS sequence"/>
</dbReference>
<keyword evidence="1" id="KW-0805">Transcription regulation</keyword>
<dbReference type="InterPro" id="IPR009057">
    <property type="entry name" value="Homeodomain-like_sf"/>
</dbReference>
<dbReference type="EMBL" id="AFWF01000086">
    <property type="protein sequence ID" value="EGU43454.1"/>
    <property type="molecule type" value="Genomic_DNA"/>
</dbReference>
<proteinExistence type="predicted"/>
<evidence type="ECO:0000256" key="1">
    <source>
        <dbReference type="ARBA" id="ARBA00023015"/>
    </source>
</evidence>
<evidence type="ECO:0000259" key="4">
    <source>
        <dbReference type="PROSITE" id="PS01124"/>
    </source>
</evidence>
<dbReference type="Pfam" id="PF12833">
    <property type="entry name" value="HTH_18"/>
    <property type="match status" value="1"/>
</dbReference>
<evidence type="ECO:0000313" key="6">
    <source>
        <dbReference type="Proteomes" id="UP000004605"/>
    </source>
</evidence>
<dbReference type="GO" id="GO:0003700">
    <property type="term" value="F:DNA-binding transcription factor activity"/>
    <property type="evidence" value="ECO:0007669"/>
    <property type="project" value="InterPro"/>
</dbReference>
<dbReference type="InterPro" id="IPR018060">
    <property type="entry name" value="HTH_AraC"/>
</dbReference>
<dbReference type="RefSeq" id="WP_006711607.1">
    <property type="nucleotide sequence ID" value="NZ_AFWF01000086.1"/>
</dbReference>
<dbReference type="InterPro" id="IPR050959">
    <property type="entry name" value="MarA-like"/>
</dbReference>
<dbReference type="PANTHER" id="PTHR47504:SF5">
    <property type="entry name" value="RIGHT ORIGIN-BINDING PROTEIN"/>
    <property type="match status" value="1"/>
</dbReference>
<keyword evidence="3" id="KW-0804">Transcription</keyword>
<dbReference type="SMART" id="SM00342">
    <property type="entry name" value="HTH_ARAC"/>
    <property type="match status" value="1"/>
</dbReference>
<dbReference type="GO" id="GO:0043565">
    <property type="term" value="F:sequence-specific DNA binding"/>
    <property type="evidence" value="ECO:0007669"/>
    <property type="project" value="InterPro"/>
</dbReference>
<evidence type="ECO:0000256" key="2">
    <source>
        <dbReference type="ARBA" id="ARBA00023125"/>
    </source>
</evidence>
<keyword evidence="2" id="KW-0238">DNA-binding</keyword>
<dbReference type="SUPFAM" id="SSF46689">
    <property type="entry name" value="Homeodomain-like"/>
    <property type="match status" value="2"/>
</dbReference>
<reference evidence="5 6" key="1">
    <citation type="journal article" date="2012" name="Int. J. Syst. Evol. Microbiol.">
        <title>Vibrio caribbeanicus sp. nov., isolated from the marine sponge Scleritoderma cyanea.</title>
        <authorList>
            <person name="Hoffmann M."/>
            <person name="Monday S.R."/>
            <person name="Allard M.W."/>
            <person name="Strain E.A."/>
            <person name="Whittaker P."/>
            <person name="Naum M."/>
            <person name="McCarthy P.J."/>
            <person name="Lopez J.V."/>
            <person name="Fischer M."/>
            <person name="Brown E.W."/>
        </authorList>
    </citation>
    <scope>NUCLEOTIDE SEQUENCE [LARGE SCALE GENOMIC DNA]</scope>
    <source>
        <strain evidence="5 6">ATCC 700023</strain>
    </source>
</reference>
<evidence type="ECO:0000256" key="3">
    <source>
        <dbReference type="ARBA" id="ARBA00023163"/>
    </source>
</evidence>
<evidence type="ECO:0000313" key="5">
    <source>
        <dbReference type="EMBL" id="EGU43454.1"/>
    </source>
</evidence>
<comment type="caution">
    <text evidence="5">The sequence shown here is derived from an EMBL/GenBank/DDBJ whole genome shotgun (WGS) entry which is preliminary data.</text>
</comment>
<dbReference type="PROSITE" id="PS01124">
    <property type="entry name" value="HTH_ARAC_FAMILY_2"/>
    <property type="match status" value="1"/>
</dbReference>
<sequence>MNLPLTLSIIDIIEDHLPSRVTIHEIAQQCSFSRSYLQHQFKATTGFSISQYQKYRLISLAARQLTNSEQRVLDVAVEYGFESQEAFARAFRQYTCTLPSQLRGQDVWADRMSFPRLDIKRLQLLASILSLPLTILSQSPTRWGCYTFTIDSSSRDIDVIVKAIDNAYQGLMAEPYSATLPLHRAQVIEFREHNQNLSSTYPLSIAIPFSEQQSIPEELFELRLPTTQLATISLPEPNYVTIAFNQLYQRVYQEHQCYFAGLPAYWIYDHQTGHLQHKYPVELREQADADSTWQLFDKTNEVLLDETHLTLSSHWIPQAQRAGTRRLTTLINQLTSSTSVKQHIKAVIFNRPDVNSADQYQYFICSPHPLTQPNQSTEKDDLIHCEGWYLKTRWQGSDIYQLENDIEKFYLRLLQHEHYQYRPAPEVLRKLTFTQAQAKNATAAAAKSGDDIIRFELLTPIFVNKRL</sequence>
<organism evidence="5 6">
    <name type="scientific">Vibrio ichthyoenteri ATCC 700023</name>
    <dbReference type="NCBI Taxonomy" id="870968"/>
    <lineage>
        <taxon>Bacteria</taxon>
        <taxon>Pseudomonadati</taxon>
        <taxon>Pseudomonadota</taxon>
        <taxon>Gammaproteobacteria</taxon>
        <taxon>Vibrionales</taxon>
        <taxon>Vibrionaceae</taxon>
        <taxon>Vibrio</taxon>
    </lineage>
</organism>
<accession>F9S0I4</accession>